<dbReference type="SUPFAM" id="SSF110296">
    <property type="entry name" value="Oligoxyloglucan reducing end-specific cellobiohydrolase"/>
    <property type="match status" value="1"/>
</dbReference>
<dbReference type="EMBL" id="BARV01034354">
    <property type="protein sequence ID" value="GAI58462.1"/>
    <property type="molecule type" value="Genomic_DNA"/>
</dbReference>
<comment type="caution">
    <text evidence="1">The sequence shown here is derived from an EMBL/GenBank/DDBJ whole genome shotgun (WGS) entry which is preliminary data.</text>
</comment>
<evidence type="ECO:0008006" key="2">
    <source>
        <dbReference type="Google" id="ProtNLM"/>
    </source>
</evidence>
<accession>X1PQH3</accession>
<sequence length="242" mass="26584">SGEDFVFVGDKGDEGDEGKIAYSADGGVSFELTEDVPEPGKMLVIPDEEFDSNRFIYAASSEGKIYRWTIAGSTSWRKLNPPHEGFCGLAQESGALYGTHGPGIVRTLIPHLETVREDDWDNLTVGLASGVTFRAGTLRAISNEAIDLWAIDGWGYDFLADKGCLWIYSDTFVLATPWPTSPAIGGLLPCDPCTCRARTFFFRWRELPPGEEYELWVALDEKFDYVIAKAENITPADPGSPA</sequence>
<organism evidence="1">
    <name type="scientific">marine sediment metagenome</name>
    <dbReference type="NCBI Taxonomy" id="412755"/>
    <lineage>
        <taxon>unclassified sequences</taxon>
        <taxon>metagenomes</taxon>
        <taxon>ecological metagenomes</taxon>
    </lineage>
</organism>
<dbReference type="AlphaFoldDB" id="X1PQH3"/>
<reference evidence="1" key="1">
    <citation type="journal article" date="2014" name="Front. Microbiol.">
        <title>High frequency of phylogenetically diverse reductive dehalogenase-homologous genes in deep subseafloor sedimentary metagenomes.</title>
        <authorList>
            <person name="Kawai M."/>
            <person name="Futagami T."/>
            <person name="Toyoda A."/>
            <person name="Takaki Y."/>
            <person name="Nishi S."/>
            <person name="Hori S."/>
            <person name="Arai W."/>
            <person name="Tsubouchi T."/>
            <person name="Morono Y."/>
            <person name="Uchiyama I."/>
            <person name="Ito T."/>
            <person name="Fujiyama A."/>
            <person name="Inagaki F."/>
            <person name="Takami H."/>
        </authorList>
    </citation>
    <scope>NUCLEOTIDE SEQUENCE</scope>
    <source>
        <strain evidence="1">Expedition CK06-06</strain>
    </source>
</reference>
<gene>
    <name evidence="1" type="ORF">S06H3_53820</name>
</gene>
<name>X1PQH3_9ZZZZ</name>
<feature type="non-terminal residue" evidence="1">
    <location>
        <position position="242"/>
    </location>
</feature>
<evidence type="ECO:0000313" key="1">
    <source>
        <dbReference type="EMBL" id="GAI58462.1"/>
    </source>
</evidence>
<proteinExistence type="predicted"/>
<protein>
    <recommendedName>
        <fullName evidence="2">Sortilin N-terminal domain-containing protein</fullName>
    </recommendedName>
</protein>
<feature type="non-terminal residue" evidence="1">
    <location>
        <position position="1"/>
    </location>
</feature>